<proteinExistence type="predicted"/>
<organism evidence="1 2">
    <name type="scientific">Cruoricaptor ignavus</name>
    <dbReference type="NCBI Taxonomy" id="1118202"/>
    <lineage>
        <taxon>Bacteria</taxon>
        <taxon>Pseudomonadati</taxon>
        <taxon>Bacteroidota</taxon>
        <taxon>Flavobacteriia</taxon>
        <taxon>Flavobacteriales</taxon>
        <taxon>Weeksellaceae</taxon>
        <taxon>Cruoricaptor</taxon>
    </lineage>
</organism>
<dbReference type="Proteomes" id="UP000184335">
    <property type="component" value="Unassembled WGS sequence"/>
</dbReference>
<sequence>MLPFGEIKAKKKSLRATNLELFGRDNSVSADDKKIYLRDSDNLYPLRMEKIIHNSPTGRRASNMMAKYISGDGVTDNIVVNARGETINDIADNAAAEIAMHYGVFFHIFWKFRQSSQLQLERYNLRVLDSVLMARSKEDDDEFPGKFYQLVQEEGKSIFQKSENKATKWFYPYTEDPTIVKAQMLNDCRLKGIINPTPKDLVENYRGQVYYLNLTPKYPYALPPWDSVYNDMDTEYRISVYNNSQARTGWLGKVIVKKFQDDEAEPGDVDEFNKVLKDNLGSDNAADVMVVDVPLGSADDIDKVFKIDLIKAQFDDKLFESTEKSLRQKITGAFNNIPEALVFSGSGALFGTSADTYSEMKRFYWEQNETERFKLETVMSKLLGRQISFIPIKGVENGVPALQ</sequence>
<dbReference type="EMBL" id="FQYI01000012">
    <property type="protein sequence ID" value="SHJ20226.1"/>
    <property type="molecule type" value="Genomic_DNA"/>
</dbReference>
<reference evidence="1 2" key="1">
    <citation type="submission" date="2016-11" db="EMBL/GenBank/DDBJ databases">
        <authorList>
            <person name="Jaros S."/>
            <person name="Januszkiewicz K."/>
            <person name="Wedrychowicz H."/>
        </authorList>
    </citation>
    <scope>NUCLEOTIDE SEQUENCE [LARGE SCALE GENOMIC DNA]</scope>
    <source>
        <strain evidence="1 2">DSM 25479</strain>
    </source>
</reference>
<dbReference type="OrthoDB" id="863187at2"/>
<name>A0A1M6HDN0_9FLAO</name>
<dbReference type="RefSeq" id="WP_073180838.1">
    <property type="nucleotide sequence ID" value="NZ_FQYI01000012.1"/>
</dbReference>
<gene>
    <name evidence="1" type="ORF">SAMN05443429_11224</name>
</gene>
<evidence type="ECO:0008006" key="3">
    <source>
        <dbReference type="Google" id="ProtNLM"/>
    </source>
</evidence>
<protein>
    <recommendedName>
        <fullName evidence="3">Phage portal protein</fullName>
    </recommendedName>
</protein>
<evidence type="ECO:0000313" key="2">
    <source>
        <dbReference type="Proteomes" id="UP000184335"/>
    </source>
</evidence>
<accession>A0A1M6HDN0</accession>
<keyword evidence="2" id="KW-1185">Reference proteome</keyword>
<dbReference type="STRING" id="1118202.SAMN05443429_11224"/>
<dbReference type="AlphaFoldDB" id="A0A1M6HDN0"/>
<evidence type="ECO:0000313" key="1">
    <source>
        <dbReference type="EMBL" id="SHJ20226.1"/>
    </source>
</evidence>